<organism evidence="1 2">
    <name type="scientific">Cirrhinus mrigala</name>
    <name type="common">Mrigala</name>
    <dbReference type="NCBI Taxonomy" id="683832"/>
    <lineage>
        <taxon>Eukaryota</taxon>
        <taxon>Metazoa</taxon>
        <taxon>Chordata</taxon>
        <taxon>Craniata</taxon>
        <taxon>Vertebrata</taxon>
        <taxon>Euteleostomi</taxon>
        <taxon>Actinopterygii</taxon>
        <taxon>Neopterygii</taxon>
        <taxon>Teleostei</taxon>
        <taxon>Ostariophysi</taxon>
        <taxon>Cypriniformes</taxon>
        <taxon>Cyprinidae</taxon>
        <taxon>Labeoninae</taxon>
        <taxon>Labeonini</taxon>
        <taxon>Cirrhinus</taxon>
    </lineage>
</organism>
<sequence>LAVLQRETVFDTLMQPLGNSFSSVMVDCSEIEALRSGTSCGSSAGPCPPGWTACGIKAFCKRP</sequence>
<reference evidence="1 2" key="1">
    <citation type="submission" date="2024-05" db="EMBL/GenBank/DDBJ databases">
        <title>Genome sequencing and assembly of Indian major carp, Cirrhinus mrigala (Hamilton, 1822).</title>
        <authorList>
            <person name="Mohindra V."/>
            <person name="Chowdhury L.M."/>
            <person name="Lal K."/>
            <person name="Jena J.K."/>
        </authorList>
    </citation>
    <scope>NUCLEOTIDE SEQUENCE [LARGE SCALE GENOMIC DNA]</scope>
    <source>
        <strain evidence="1">CM1030</strain>
        <tissue evidence="1">Blood</tissue>
    </source>
</reference>
<comment type="caution">
    <text evidence="1">The sequence shown here is derived from an EMBL/GenBank/DDBJ whole genome shotgun (WGS) entry which is preliminary data.</text>
</comment>
<dbReference type="AlphaFoldDB" id="A0ABD0N5T3"/>
<feature type="non-terminal residue" evidence="1">
    <location>
        <position position="63"/>
    </location>
</feature>
<keyword evidence="2" id="KW-1185">Reference proteome</keyword>
<dbReference type="Proteomes" id="UP001529510">
    <property type="component" value="Unassembled WGS sequence"/>
</dbReference>
<gene>
    <name evidence="1" type="ORF">M9458_048276</name>
</gene>
<feature type="non-terminal residue" evidence="1">
    <location>
        <position position="1"/>
    </location>
</feature>
<accession>A0ABD0N5T3</accession>
<dbReference type="EMBL" id="JAMKFB020000024">
    <property type="protein sequence ID" value="KAL0157030.1"/>
    <property type="molecule type" value="Genomic_DNA"/>
</dbReference>
<proteinExistence type="predicted"/>
<evidence type="ECO:0000313" key="2">
    <source>
        <dbReference type="Proteomes" id="UP001529510"/>
    </source>
</evidence>
<protein>
    <submittedName>
        <fullName evidence="1">Uncharacterized protein</fullName>
    </submittedName>
</protein>
<name>A0ABD0N5T3_CIRMR</name>
<evidence type="ECO:0000313" key="1">
    <source>
        <dbReference type="EMBL" id="KAL0157030.1"/>
    </source>
</evidence>